<protein>
    <submittedName>
        <fullName evidence="1">Uncharacterized protein</fullName>
    </submittedName>
</protein>
<dbReference type="AlphaFoldDB" id="X1CG11"/>
<reference evidence="1" key="1">
    <citation type="journal article" date="2014" name="Front. Microbiol.">
        <title>High frequency of phylogenetically diverse reductive dehalogenase-homologous genes in deep subseafloor sedimentary metagenomes.</title>
        <authorList>
            <person name="Kawai M."/>
            <person name="Futagami T."/>
            <person name="Toyoda A."/>
            <person name="Takaki Y."/>
            <person name="Nishi S."/>
            <person name="Hori S."/>
            <person name="Arai W."/>
            <person name="Tsubouchi T."/>
            <person name="Morono Y."/>
            <person name="Uchiyama I."/>
            <person name="Ito T."/>
            <person name="Fujiyama A."/>
            <person name="Inagaki F."/>
            <person name="Takami H."/>
        </authorList>
    </citation>
    <scope>NUCLEOTIDE SEQUENCE</scope>
    <source>
        <strain evidence="1">Expedition CK06-06</strain>
    </source>
</reference>
<gene>
    <name evidence="1" type="ORF">S01H4_48486</name>
</gene>
<organism evidence="1">
    <name type="scientific">marine sediment metagenome</name>
    <dbReference type="NCBI Taxonomy" id="412755"/>
    <lineage>
        <taxon>unclassified sequences</taxon>
        <taxon>metagenomes</taxon>
        <taxon>ecological metagenomes</taxon>
    </lineage>
</organism>
<proteinExistence type="predicted"/>
<comment type="caution">
    <text evidence="1">The sequence shown here is derived from an EMBL/GenBank/DDBJ whole genome shotgun (WGS) entry which is preliminary data.</text>
</comment>
<sequence length="63" mass="7242">MTKINWKKFDKEILKPFEKKGDEAGMYMGTANVFSYTQVRLIARKAFKAAIASQQAEEGRKLK</sequence>
<evidence type="ECO:0000313" key="1">
    <source>
        <dbReference type="EMBL" id="GAG92012.1"/>
    </source>
</evidence>
<name>X1CG11_9ZZZZ</name>
<dbReference type="EMBL" id="BART01027344">
    <property type="protein sequence ID" value="GAG92012.1"/>
    <property type="molecule type" value="Genomic_DNA"/>
</dbReference>
<accession>X1CG11</accession>